<reference evidence="1" key="1">
    <citation type="journal article" date="2013" name="Environ. Microbiol.">
        <title>Microbiota from the distal guts of lean and obese adolescents exhibit partial functional redundancy besides clear differences in community structure.</title>
        <authorList>
            <person name="Ferrer M."/>
            <person name="Ruiz A."/>
            <person name="Lanza F."/>
            <person name="Haange S.B."/>
            <person name="Oberbach A."/>
            <person name="Till H."/>
            <person name="Bargiela R."/>
            <person name="Campoy C."/>
            <person name="Segura M.T."/>
            <person name="Richter M."/>
            <person name="von Bergen M."/>
            <person name="Seifert J."/>
            <person name="Suarez A."/>
        </authorList>
    </citation>
    <scope>NUCLEOTIDE SEQUENCE</scope>
</reference>
<name>K1SM49_9ZZZZ</name>
<dbReference type="InterPro" id="IPR013783">
    <property type="entry name" value="Ig-like_fold"/>
</dbReference>
<dbReference type="Pfam" id="PF13287">
    <property type="entry name" value="Fn3_assoc"/>
    <property type="match status" value="1"/>
</dbReference>
<feature type="non-terminal residue" evidence="1">
    <location>
        <position position="1"/>
    </location>
</feature>
<dbReference type="InterPro" id="IPR026876">
    <property type="entry name" value="Fn3_assoc_repeat"/>
</dbReference>
<comment type="caution">
    <text evidence="1">The sequence shown here is derived from an EMBL/GenBank/DDBJ whole genome shotgun (WGS) entry which is preliminary data.</text>
</comment>
<accession>K1SM49</accession>
<proteinExistence type="predicted"/>
<sequence>KVLHITKAGGFQKGSKVSFTLDGAQNYTGKALASYNSGELTVSARPAEIVLNYESIILAKAGTEKGISVRVKDSEGNYMEGVTVEAELGNTLTATLISGSEVTDADGKVVFTANALLPGYTDITLRVARTSLEKTLTLRVALEESRPKRPTAVIGEIQFDENSPKENYITVKSGEQLVISAEENVTIYYTVDDSCPCQNSANRKIYTDPITITENAKFRIAAYKDGMDYSERLNITVTVDDT</sequence>
<dbReference type="AlphaFoldDB" id="K1SM49"/>
<evidence type="ECO:0000313" key="1">
    <source>
        <dbReference type="EMBL" id="EKC54915.1"/>
    </source>
</evidence>
<dbReference type="EMBL" id="AJWY01010665">
    <property type="protein sequence ID" value="EKC54915.1"/>
    <property type="molecule type" value="Genomic_DNA"/>
</dbReference>
<protein>
    <recommendedName>
        <fullName evidence="2">Big-1 domain-containing protein</fullName>
    </recommendedName>
</protein>
<organism evidence="1">
    <name type="scientific">human gut metagenome</name>
    <dbReference type="NCBI Taxonomy" id="408170"/>
    <lineage>
        <taxon>unclassified sequences</taxon>
        <taxon>metagenomes</taxon>
        <taxon>organismal metagenomes</taxon>
    </lineage>
</organism>
<evidence type="ECO:0008006" key="2">
    <source>
        <dbReference type="Google" id="ProtNLM"/>
    </source>
</evidence>
<gene>
    <name evidence="1" type="ORF">LEA_15626</name>
</gene>
<dbReference type="SUPFAM" id="SSF49373">
    <property type="entry name" value="Invasin/intimin cell-adhesion fragments"/>
    <property type="match status" value="1"/>
</dbReference>
<dbReference type="Gene3D" id="2.60.40.10">
    <property type="entry name" value="Immunoglobulins"/>
    <property type="match status" value="1"/>
</dbReference>
<dbReference type="InterPro" id="IPR008964">
    <property type="entry name" value="Invasin/intimin_cell_adhesion"/>
</dbReference>
<feature type="non-terminal residue" evidence="1">
    <location>
        <position position="242"/>
    </location>
</feature>